<dbReference type="GO" id="GO:0031901">
    <property type="term" value="C:early endosome membrane"/>
    <property type="evidence" value="ECO:0007669"/>
    <property type="project" value="TreeGrafter"/>
</dbReference>
<evidence type="ECO:0000259" key="2">
    <source>
        <dbReference type="PROSITE" id="PS50195"/>
    </source>
</evidence>
<dbReference type="GO" id="GO:0006886">
    <property type="term" value="P:intracellular protein transport"/>
    <property type="evidence" value="ECO:0007669"/>
    <property type="project" value="TreeGrafter"/>
</dbReference>
<dbReference type="SMART" id="SM00312">
    <property type="entry name" value="PX"/>
    <property type="match status" value="1"/>
</dbReference>
<keyword evidence="4" id="KW-1185">Reference proteome</keyword>
<comment type="caution">
    <text evidence="3">The sequence shown here is derived from an EMBL/GenBank/DDBJ whole genome shotgun (WGS) entry which is preliminary data.</text>
</comment>
<dbReference type="Pfam" id="PF00787">
    <property type="entry name" value="PX"/>
    <property type="match status" value="1"/>
</dbReference>
<dbReference type="GO" id="GO:0005829">
    <property type="term" value="C:cytosol"/>
    <property type="evidence" value="ECO:0007669"/>
    <property type="project" value="GOC"/>
</dbReference>
<organism evidence="3 4">
    <name type="scientific">Alosa alosa</name>
    <name type="common">allis shad</name>
    <dbReference type="NCBI Taxonomy" id="278164"/>
    <lineage>
        <taxon>Eukaryota</taxon>
        <taxon>Metazoa</taxon>
        <taxon>Chordata</taxon>
        <taxon>Craniata</taxon>
        <taxon>Vertebrata</taxon>
        <taxon>Euteleostomi</taxon>
        <taxon>Actinopterygii</taxon>
        <taxon>Neopterygii</taxon>
        <taxon>Teleostei</taxon>
        <taxon>Clupei</taxon>
        <taxon>Clupeiformes</taxon>
        <taxon>Clupeoidei</taxon>
        <taxon>Clupeidae</taxon>
        <taxon>Alosa</taxon>
    </lineage>
</organism>
<proteinExistence type="predicted"/>
<dbReference type="Gene3D" id="3.30.1520.10">
    <property type="entry name" value="Phox-like domain"/>
    <property type="match status" value="1"/>
</dbReference>
<dbReference type="PROSITE" id="PS50195">
    <property type="entry name" value="PX"/>
    <property type="match status" value="1"/>
</dbReference>
<gene>
    <name evidence="3" type="ORF">AALO_G00099380</name>
</gene>
<dbReference type="AlphaFoldDB" id="A0AAV6GUH9"/>
<dbReference type="InterPro" id="IPR036871">
    <property type="entry name" value="PX_dom_sf"/>
</dbReference>
<feature type="domain" description="PX" evidence="2">
    <location>
        <begin position="1"/>
        <end position="133"/>
    </location>
</feature>
<evidence type="ECO:0000313" key="3">
    <source>
        <dbReference type="EMBL" id="KAG5278474.1"/>
    </source>
</evidence>
<comment type="subcellular location">
    <subcellularLocation>
        <location evidence="1">Membrane</location>
        <topology evidence="1">Peripheral membrane protein</topology>
        <orientation evidence="1">Cytoplasmic side</orientation>
    </subcellularLocation>
</comment>
<accession>A0AAV6GUH9</accession>
<sequence>MRVALEPAGSGPMLEDLLDHESVKVETVPEKKGILFLKHVEYKLVSPHFMLPVARRFSDFAVFHALLLQRFIYRMVPPMPPKRALKGVLNHRSEHFIENRRRGLQRFMTLVMRHPIISGDELVKVFMTANSAEVQVKMRETIKRIGDEYITCPMSAIVKRFMPDDIQTQTEVNREFICSMLSSIHKLRDVTERMSQRSRENSTDLLAFGKDLRALGSEKAQPPQVATAAPSWQNHRQSIHGLSEDFRILADKAALQGAKEENEVVERLSLFLDLLQSYKRAQQRRPEPLTELLEQPESRLAQQENAIVTMELRSYFSLFCLHQETQLVFTHLPLTTNILGAFIQSQIQGHKEPSSNGRSWMIREVLGKHTHNSN</sequence>
<dbReference type="PANTHER" id="PTHR46571">
    <property type="entry name" value="SORTING NEXIN-8"/>
    <property type="match status" value="1"/>
</dbReference>
<dbReference type="GO" id="GO:0034498">
    <property type="term" value="P:early endosome to Golgi transport"/>
    <property type="evidence" value="ECO:0007669"/>
    <property type="project" value="TreeGrafter"/>
</dbReference>
<dbReference type="InterPro" id="IPR001683">
    <property type="entry name" value="PX_dom"/>
</dbReference>
<dbReference type="Proteomes" id="UP000823561">
    <property type="component" value="Chromosome 7"/>
</dbReference>
<evidence type="ECO:0000256" key="1">
    <source>
        <dbReference type="ARBA" id="ARBA00004287"/>
    </source>
</evidence>
<reference evidence="3" key="1">
    <citation type="submission" date="2020-10" db="EMBL/GenBank/DDBJ databases">
        <title>Chromosome-scale genome assembly of the Allis shad, Alosa alosa.</title>
        <authorList>
            <person name="Margot Z."/>
            <person name="Christophe K."/>
            <person name="Cabau C."/>
            <person name="Louis A."/>
            <person name="Berthelot C."/>
            <person name="Parey E."/>
            <person name="Roest Crollius H."/>
            <person name="Montfort J."/>
            <person name="Robinson-Rechavi M."/>
            <person name="Bucao C."/>
            <person name="Bouchez O."/>
            <person name="Gislard M."/>
            <person name="Lluch J."/>
            <person name="Milhes M."/>
            <person name="Lampietro C."/>
            <person name="Lopez Roques C."/>
            <person name="Donnadieu C."/>
            <person name="Braasch I."/>
            <person name="Desvignes T."/>
            <person name="Postlethwait J."/>
            <person name="Bobe J."/>
            <person name="Guiguen Y."/>
        </authorList>
    </citation>
    <scope>NUCLEOTIDE SEQUENCE</scope>
    <source>
        <strain evidence="3">M-15738</strain>
        <tissue evidence="3">Blood</tissue>
    </source>
</reference>
<dbReference type="SUPFAM" id="SSF64268">
    <property type="entry name" value="PX domain"/>
    <property type="match status" value="1"/>
</dbReference>
<protein>
    <recommendedName>
        <fullName evidence="2">PX domain-containing protein</fullName>
    </recommendedName>
</protein>
<name>A0AAV6GUH9_9TELE</name>
<dbReference type="EMBL" id="JADWDJ010000007">
    <property type="protein sequence ID" value="KAG5278474.1"/>
    <property type="molecule type" value="Genomic_DNA"/>
</dbReference>
<dbReference type="InterPro" id="IPR028662">
    <property type="entry name" value="SNX8/Mvp1"/>
</dbReference>
<evidence type="ECO:0000313" key="4">
    <source>
        <dbReference type="Proteomes" id="UP000823561"/>
    </source>
</evidence>
<dbReference type="PANTHER" id="PTHR46571:SF1">
    <property type="entry name" value="SORTING NEXIN-8"/>
    <property type="match status" value="1"/>
</dbReference>
<dbReference type="GO" id="GO:0035091">
    <property type="term" value="F:phosphatidylinositol binding"/>
    <property type="evidence" value="ECO:0007669"/>
    <property type="project" value="InterPro"/>
</dbReference>